<dbReference type="SUPFAM" id="SSF50494">
    <property type="entry name" value="Trypsin-like serine proteases"/>
    <property type="match status" value="1"/>
</dbReference>
<dbReference type="InterPro" id="IPR009003">
    <property type="entry name" value="Peptidase_S1_PA"/>
</dbReference>
<evidence type="ECO:0000256" key="3">
    <source>
        <dbReference type="ARBA" id="ARBA00022670"/>
    </source>
</evidence>
<dbReference type="PANTHER" id="PTHR22939:SF129">
    <property type="entry name" value="SERINE PROTEASE HTRA2, MITOCHONDRIAL"/>
    <property type="match status" value="1"/>
</dbReference>
<gene>
    <name evidence="10" type="ORF">B1B_01579</name>
</gene>
<dbReference type="InterPro" id="IPR001940">
    <property type="entry name" value="Peptidase_S1C"/>
</dbReference>
<proteinExistence type="inferred from homology"/>
<dbReference type="GO" id="GO:0042597">
    <property type="term" value="C:periplasmic space"/>
    <property type="evidence" value="ECO:0007669"/>
    <property type="project" value="UniProtKB-SubCell"/>
</dbReference>
<dbReference type="InterPro" id="IPR041489">
    <property type="entry name" value="PDZ_6"/>
</dbReference>
<dbReference type="Gene3D" id="2.30.42.10">
    <property type="match status" value="2"/>
</dbReference>
<evidence type="ECO:0000256" key="4">
    <source>
        <dbReference type="ARBA" id="ARBA00022729"/>
    </source>
</evidence>
<dbReference type="InterPro" id="IPR001478">
    <property type="entry name" value="PDZ"/>
</dbReference>
<organism evidence="10">
    <name type="scientific">mine drainage metagenome</name>
    <dbReference type="NCBI Taxonomy" id="410659"/>
    <lineage>
        <taxon>unclassified sequences</taxon>
        <taxon>metagenomes</taxon>
        <taxon>ecological metagenomes</taxon>
    </lineage>
</organism>
<evidence type="ECO:0000256" key="8">
    <source>
        <dbReference type="ARBA" id="ARBA00022825"/>
    </source>
</evidence>
<evidence type="ECO:0000256" key="7">
    <source>
        <dbReference type="ARBA" id="ARBA00022801"/>
    </source>
</evidence>
<sequence>MKHMKRSIWLAVGVVAALTVVNIGLTVSNSSEPAQAGAVLPVFRHESPVPSLVPMIRMVMPAVVNVSTRGEMPVQNQAYAPFLNNPFFRQFFGMNPFAGQAPDQERFRALGSGVIINARKGYVLTNDHVIRHATKIVITTYNHHRYPAKVVGKDRETDLAVLQIKAHGLHQIAFGNSARLDIGDFVVAIGNPFGLGHTATFGIVSGLGRTGVEQDHVGTFIQTDAAINPGNSGGALVNLRGQLIGINTAILTENGGGNIGIGFAIPVNLARAVASQIIKYGKVERGVLGVLVQDVTARLRRAFGLPPGQRGALIAQVEPDSGASRAGLRAGDIITAVNGQPVRDVSALRAIIGVLRVGARVRIRFLRNGHPMTVTAIVGHNHKSTHREFRLGHKDIGAQLANLGRNSPLYGKVKGVMVVAVTPRSPAAKAGLEPGDVILAVDQHPVSNLAEFHEAIESDHGLLLLTVQRGQSTFFTTLR</sequence>
<dbReference type="SUPFAM" id="SSF50156">
    <property type="entry name" value="PDZ domain-like"/>
    <property type="match status" value="2"/>
</dbReference>
<dbReference type="Gene3D" id="2.40.10.120">
    <property type="match status" value="1"/>
</dbReference>
<dbReference type="CDD" id="cd10839">
    <property type="entry name" value="cpPDZ1_DegP-like"/>
    <property type="match status" value="1"/>
</dbReference>
<keyword evidence="4" id="KW-0732">Signal</keyword>
<dbReference type="FunFam" id="2.40.10.10:FF:000001">
    <property type="entry name" value="Periplasmic serine protease DegS"/>
    <property type="match status" value="1"/>
</dbReference>
<protein>
    <submittedName>
        <fullName evidence="10">Serine endoprotease</fullName>
    </submittedName>
</protein>
<feature type="domain" description="PDZ" evidence="9">
    <location>
        <begin position="277"/>
        <end position="369"/>
    </location>
</feature>
<evidence type="ECO:0000256" key="6">
    <source>
        <dbReference type="ARBA" id="ARBA00022764"/>
    </source>
</evidence>
<dbReference type="Pfam" id="PF13180">
    <property type="entry name" value="PDZ_2"/>
    <property type="match status" value="1"/>
</dbReference>
<comment type="similarity">
    <text evidence="2">Belongs to the peptidase S1C family.</text>
</comment>
<comment type="subcellular location">
    <subcellularLocation>
        <location evidence="1">Periplasm</location>
    </subcellularLocation>
</comment>
<dbReference type="AlphaFoldDB" id="T1D2C9"/>
<reference evidence="10" key="2">
    <citation type="journal article" date="2014" name="ISME J.">
        <title>Microbial stratification in low pH oxic and suboxic macroscopic growths along an acid mine drainage.</title>
        <authorList>
            <person name="Mendez-Garcia C."/>
            <person name="Mesa V."/>
            <person name="Sprenger R.R."/>
            <person name="Richter M."/>
            <person name="Diez M.S."/>
            <person name="Solano J."/>
            <person name="Bargiela R."/>
            <person name="Golyshina O.V."/>
            <person name="Manteca A."/>
            <person name="Ramos J.L."/>
            <person name="Gallego J.R."/>
            <person name="Llorente I."/>
            <person name="Martins Dos Santos V.A."/>
            <person name="Jensen O.N."/>
            <person name="Pelaez A.I."/>
            <person name="Sanchez J."/>
            <person name="Ferrer M."/>
        </authorList>
    </citation>
    <scope>NUCLEOTIDE SEQUENCE</scope>
</reference>
<dbReference type="PRINTS" id="PR00834">
    <property type="entry name" value="PROTEASES2C"/>
</dbReference>
<comment type="caution">
    <text evidence="10">The sequence shown here is derived from an EMBL/GenBank/DDBJ whole genome shotgun (WGS) entry which is preliminary data.</text>
</comment>
<dbReference type="InterPro" id="IPR036034">
    <property type="entry name" value="PDZ_sf"/>
</dbReference>
<evidence type="ECO:0000313" key="10">
    <source>
        <dbReference type="EMBL" id="EQD76585.1"/>
    </source>
</evidence>
<evidence type="ECO:0000256" key="5">
    <source>
        <dbReference type="ARBA" id="ARBA00022737"/>
    </source>
</evidence>
<dbReference type="PANTHER" id="PTHR22939">
    <property type="entry name" value="SERINE PROTEASE FAMILY S1C HTRA-RELATED"/>
    <property type="match status" value="1"/>
</dbReference>
<reference evidence="10" key="1">
    <citation type="submission" date="2013-08" db="EMBL/GenBank/DDBJ databases">
        <authorList>
            <person name="Mendez C."/>
            <person name="Richter M."/>
            <person name="Ferrer M."/>
            <person name="Sanchez J."/>
        </authorList>
    </citation>
    <scope>NUCLEOTIDE SEQUENCE</scope>
</reference>
<dbReference type="GO" id="GO:0004252">
    <property type="term" value="F:serine-type endopeptidase activity"/>
    <property type="evidence" value="ECO:0007669"/>
    <property type="project" value="InterPro"/>
</dbReference>
<accession>T1D2C9</accession>
<dbReference type="GO" id="GO:0006508">
    <property type="term" value="P:proteolysis"/>
    <property type="evidence" value="ECO:0007669"/>
    <property type="project" value="UniProtKB-KW"/>
</dbReference>
<evidence type="ECO:0000256" key="1">
    <source>
        <dbReference type="ARBA" id="ARBA00004418"/>
    </source>
</evidence>
<dbReference type="InterPro" id="IPR011782">
    <property type="entry name" value="Pept_S1C_Do"/>
</dbReference>
<dbReference type="Pfam" id="PF13365">
    <property type="entry name" value="Trypsin_2"/>
    <property type="match status" value="1"/>
</dbReference>
<keyword evidence="6" id="KW-0574">Periplasm</keyword>
<dbReference type="SMART" id="SM00228">
    <property type="entry name" value="PDZ"/>
    <property type="match status" value="2"/>
</dbReference>
<keyword evidence="8" id="KW-0720">Serine protease</keyword>
<dbReference type="NCBIfam" id="TIGR02037">
    <property type="entry name" value="degP_htrA_DO"/>
    <property type="match status" value="1"/>
</dbReference>
<evidence type="ECO:0000256" key="2">
    <source>
        <dbReference type="ARBA" id="ARBA00010541"/>
    </source>
</evidence>
<evidence type="ECO:0000259" key="9">
    <source>
        <dbReference type="PROSITE" id="PS50106"/>
    </source>
</evidence>
<feature type="domain" description="PDZ" evidence="9">
    <location>
        <begin position="392"/>
        <end position="471"/>
    </location>
</feature>
<dbReference type="EMBL" id="AUZY01001023">
    <property type="protein sequence ID" value="EQD76585.1"/>
    <property type="molecule type" value="Genomic_DNA"/>
</dbReference>
<keyword evidence="7" id="KW-0378">Hydrolase</keyword>
<name>T1D2C9_9ZZZZ</name>
<dbReference type="PROSITE" id="PS50106">
    <property type="entry name" value="PDZ"/>
    <property type="match status" value="2"/>
</dbReference>
<dbReference type="Pfam" id="PF17820">
    <property type="entry name" value="PDZ_6"/>
    <property type="match status" value="1"/>
</dbReference>
<keyword evidence="3 10" id="KW-0645">Protease</keyword>
<keyword evidence="5" id="KW-0677">Repeat</keyword>